<evidence type="ECO:0000313" key="1">
    <source>
        <dbReference type="EMBL" id="MCG7504024.1"/>
    </source>
</evidence>
<dbReference type="Gene3D" id="3.30.300.20">
    <property type="match status" value="1"/>
</dbReference>
<dbReference type="Gene3D" id="2.20.25.10">
    <property type="match status" value="1"/>
</dbReference>
<protein>
    <submittedName>
        <fullName evidence="1">OsmC family protein</fullName>
    </submittedName>
</protein>
<dbReference type="SUPFAM" id="SSF82784">
    <property type="entry name" value="OsmC-like"/>
    <property type="match status" value="1"/>
</dbReference>
<dbReference type="PANTHER" id="PTHR34352">
    <property type="entry name" value="PROTEIN YHFA"/>
    <property type="match status" value="1"/>
</dbReference>
<dbReference type="EMBL" id="JAKREW010000001">
    <property type="protein sequence ID" value="MCG7504024.1"/>
    <property type="molecule type" value="Genomic_DNA"/>
</dbReference>
<dbReference type="Proteomes" id="UP001201701">
    <property type="component" value="Unassembled WGS sequence"/>
</dbReference>
<reference evidence="1 2" key="1">
    <citation type="submission" date="2022-02" db="EMBL/GenBank/DDBJ databases">
        <title>Draft genome sequence of Mezorhizobium retamae strain IRAMC:0171 isolated from Retama raetam nodules.</title>
        <authorList>
            <person name="Bengaied R."/>
            <person name="Sbissi I."/>
            <person name="Huber K."/>
            <person name="Ghodbane F."/>
            <person name="Nouioui I."/>
            <person name="Tarhouni M."/>
            <person name="Gtari M."/>
        </authorList>
    </citation>
    <scope>NUCLEOTIDE SEQUENCE [LARGE SCALE GENOMIC DNA]</scope>
    <source>
        <strain evidence="1 2">IRAMC:0171</strain>
    </source>
</reference>
<accession>A0ABS9Q9D1</accession>
<gene>
    <name evidence="1" type="ORF">L4923_03225</name>
</gene>
<dbReference type="PANTHER" id="PTHR34352:SF1">
    <property type="entry name" value="PROTEIN YHFA"/>
    <property type="match status" value="1"/>
</dbReference>
<dbReference type="Pfam" id="PF02566">
    <property type="entry name" value="OsmC"/>
    <property type="match status" value="1"/>
</dbReference>
<dbReference type="InterPro" id="IPR003718">
    <property type="entry name" value="OsmC/Ohr_fam"/>
</dbReference>
<comment type="caution">
    <text evidence="1">The sequence shown here is derived from an EMBL/GenBank/DDBJ whole genome shotgun (WGS) entry which is preliminary data.</text>
</comment>
<dbReference type="NCBIfam" id="NF008009">
    <property type="entry name" value="PRK10738.1"/>
    <property type="match status" value="1"/>
</dbReference>
<organism evidence="1 2">
    <name type="scientific">Mesorhizobium retamae</name>
    <dbReference type="NCBI Taxonomy" id="2912854"/>
    <lineage>
        <taxon>Bacteria</taxon>
        <taxon>Pseudomonadati</taxon>
        <taxon>Pseudomonadota</taxon>
        <taxon>Alphaproteobacteria</taxon>
        <taxon>Hyphomicrobiales</taxon>
        <taxon>Phyllobacteriaceae</taxon>
        <taxon>Mesorhizobium</taxon>
    </lineage>
</organism>
<name>A0ABS9Q9D1_9HYPH</name>
<dbReference type="InterPro" id="IPR036102">
    <property type="entry name" value="OsmC/Ohrsf"/>
</dbReference>
<dbReference type="RefSeq" id="WP_239361973.1">
    <property type="nucleotide sequence ID" value="NZ_JAKREW010000001.1"/>
</dbReference>
<sequence length="148" mass="15961">MKARIKWVEGRTFVGESASGHKLVLGTTYGDDGKTPGPSPMELLLIGTGGCSAIDVVHILEKGREQVEDCVVELDSDRAPTDPKVFTRIHMHFIVKGKNLSHDKVKRAVQLSAEKYCSASIMMGKTATVTHDFEVIDTAAQLPSPAGV</sequence>
<keyword evidence="2" id="KW-1185">Reference proteome</keyword>
<dbReference type="InterPro" id="IPR015946">
    <property type="entry name" value="KH_dom-like_a/b"/>
</dbReference>
<evidence type="ECO:0000313" key="2">
    <source>
        <dbReference type="Proteomes" id="UP001201701"/>
    </source>
</evidence>
<proteinExistence type="predicted"/>